<evidence type="ECO:0000256" key="1">
    <source>
        <dbReference type="ARBA" id="ARBA00004123"/>
    </source>
</evidence>
<reference evidence="7" key="3">
    <citation type="submission" date="2025-09" db="UniProtKB">
        <authorList>
            <consortium name="Ensembl"/>
        </authorList>
    </citation>
    <scope>IDENTIFICATION</scope>
</reference>
<feature type="compositionally biased region" description="Polar residues" evidence="5">
    <location>
        <begin position="323"/>
        <end position="345"/>
    </location>
</feature>
<dbReference type="Ensembl" id="ENSCPVT00000021165.2">
    <property type="protein sequence ID" value="ENSCPVP00000020248.2"/>
    <property type="gene ID" value="ENSCPVG00000014717.2"/>
</dbReference>
<feature type="compositionally biased region" description="Low complexity" evidence="5">
    <location>
        <begin position="20"/>
        <end position="47"/>
    </location>
</feature>
<feature type="compositionally biased region" description="Low complexity" evidence="5">
    <location>
        <begin position="471"/>
        <end position="489"/>
    </location>
</feature>
<dbReference type="FunFam" id="3.10.260.20:FF:000001">
    <property type="entry name" value="Dachshund homolog 1"/>
    <property type="match status" value="1"/>
</dbReference>
<dbReference type="InterPro" id="IPR052417">
    <property type="entry name" value="Dachshund_domain"/>
</dbReference>
<comment type="similarity">
    <text evidence="3">Belongs to the DACH/dachshund family.</text>
</comment>
<feature type="coiled-coil region" evidence="4">
    <location>
        <begin position="598"/>
        <end position="681"/>
    </location>
</feature>
<feature type="domain" description="SKI/SNO/DAC" evidence="6">
    <location>
        <begin position="138"/>
        <end position="246"/>
    </location>
</feature>
<evidence type="ECO:0000256" key="2">
    <source>
        <dbReference type="ARBA" id="ARBA00023242"/>
    </source>
</evidence>
<evidence type="ECO:0000256" key="3">
    <source>
        <dbReference type="ARBA" id="ARBA00038192"/>
    </source>
</evidence>
<evidence type="ECO:0000313" key="7">
    <source>
        <dbReference type="Ensembl" id="ENSCPVP00000020248.2"/>
    </source>
</evidence>
<dbReference type="SUPFAM" id="SSF46955">
    <property type="entry name" value="Putative DNA-binding domain"/>
    <property type="match status" value="1"/>
</dbReference>
<feature type="region of interest" description="Disordered" evidence="5">
    <location>
        <begin position="78"/>
        <end position="150"/>
    </location>
</feature>
<feature type="compositionally biased region" description="Gly residues" evidence="5">
    <location>
        <begin position="82"/>
        <end position="117"/>
    </location>
</feature>
<name>A0A8C3QCT5_GEOPR</name>
<sequence length="744" mass="78480">MAVPAALIPPTQLVPPQPPVSTSAACTTTTTTSSSATSSSATSSPSPSIAPPPAASGTNLFRPEPIAAAAAAAAATVTSTTSGGGGNGSGGGSGGGSPSLGTGGGGGSSSSGGGSGGTSTPNASAANAAGSLPGKPVYSTPSPVENTPQNNECKMVDLRGAKVASFTVEGCELICLPQAFDLFLKHLVGGLHTVYTKLKRLEITPVVCNVEQVRILRGLGAIQPGVNRCKLISRKDFETLYNDCTNASSRPGRPPKRTQSVTSPENSHIMPHSVPGLMSPGIIPPTGLTAAAAAAAAATNAAIAEAMKVKKIKLEAMSNYHANNNQHGADSENGDLNSSVGSSDGSWDKEKLQSPPTQGSQASVNHPNLPGQHNVPVSHPLNPLQQNHLLPNGLELPFMMMPHPLIPVSLPPASVTMAMSQMNHLSTIANMAAAAQVQSPPSRVETSVIKERVPDSPSPAPSLEEGRRPGSHPSSHRSSSVSSSPARTESSSDRIPVHQNGLSMNQMLMGLSPNVLPGPKEGDLAGHDVGHETKRIHIEKDETPLSTPTARDSLDKLSLTGHGQPLPPGFPSPFLFPDGLSSIETLLTNIQGLLKVAIDNARAQEKQVQLEKTELKMELFRERELRETLEKQLAVEQKNRAIIQKRLKKEKKAKRKLQEALEFETKRREQAEQTLKQAASTDSLRVLNGKKPIFAPMTLTFNLSAKRILLYKKFITRRKGKKRKISFLSFIQMIPLSLLLCYFI</sequence>
<keyword evidence="2" id="KW-0539">Nucleus</keyword>
<evidence type="ECO:0000313" key="8">
    <source>
        <dbReference type="Proteomes" id="UP000694382"/>
    </source>
</evidence>
<dbReference type="PANTHER" id="PTHR12577:SF14">
    <property type="entry name" value="DACHSHUND HOMOLOG 1"/>
    <property type="match status" value="1"/>
</dbReference>
<accession>A0A8U8BWQ4</accession>
<dbReference type="Proteomes" id="UP000694382">
    <property type="component" value="Chromosome 1"/>
</dbReference>
<dbReference type="GO" id="GO:0005634">
    <property type="term" value="C:nucleus"/>
    <property type="evidence" value="ECO:0007669"/>
    <property type="project" value="UniProtKB-SubCell"/>
</dbReference>
<reference evidence="7" key="2">
    <citation type="submission" date="2025-08" db="UniProtKB">
        <authorList>
            <consortium name="Ensembl"/>
        </authorList>
    </citation>
    <scope>IDENTIFICATION</scope>
</reference>
<dbReference type="Gene3D" id="3.10.260.20">
    <property type="entry name" value="Ski"/>
    <property type="match status" value="1"/>
</dbReference>
<protein>
    <recommendedName>
        <fullName evidence="6">SKI/SNO/DAC domain-containing protein</fullName>
    </recommendedName>
</protein>
<evidence type="ECO:0000256" key="5">
    <source>
        <dbReference type="SAM" id="MobiDB-lite"/>
    </source>
</evidence>
<evidence type="ECO:0000259" key="6">
    <source>
        <dbReference type="Pfam" id="PF02437"/>
    </source>
</evidence>
<dbReference type="InterPro" id="IPR003380">
    <property type="entry name" value="SKI/SNO/DAC"/>
</dbReference>
<reference evidence="7" key="1">
    <citation type="submission" date="2020-02" db="EMBL/GenBank/DDBJ databases">
        <authorList>
            <person name="Enbody D E."/>
            <person name="Pettersson E M."/>
        </authorList>
    </citation>
    <scope>NUCLEOTIDE SEQUENCE [LARGE SCALE GENOMIC DNA]</scope>
</reference>
<comment type="subcellular location">
    <subcellularLocation>
        <location evidence="1">Nucleus</location>
    </subcellularLocation>
</comment>
<dbReference type="PANTHER" id="PTHR12577">
    <property type="entry name" value="DACHSHUND"/>
    <property type="match status" value="1"/>
</dbReference>
<dbReference type="InterPro" id="IPR009061">
    <property type="entry name" value="DNA-bd_dom_put_sf"/>
</dbReference>
<keyword evidence="4" id="KW-0175">Coiled coil</keyword>
<feature type="compositionally biased region" description="Polar residues" evidence="5">
    <location>
        <begin position="139"/>
        <end position="150"/>
    </location>
</feature>
<dbReference type="GO" id="GO:0000978">
    <property type="term" value="F:RNA polymerase II cis-regulatory region sequence-specific DNA binding"/>
    <property type="evidence" value="ECO:0007669"/>
    <property type="project" value="TreeGrafter"/>
</dbReference>
<feature type="region of interest" description="Disordered" evidence="5">
    <location>
        <begin position="245"/>
        <end position="269"/>
    </location>
</feature>
<feature type="compositionally biased region" description="Polar residues" evidence="5">
    <location>
        <begin position="257"/>
        <end position="266"/>
    </location>
</feature>
<dbReference type="GO" id="GO:0005667">
    <property type="term" value="C:transcription regulator complex"/>
    <property type="evidence" value="ECO:0007669"/>
    <property type="project" value="TreeGrafter"/>
</dbReference>
<dbReference type="InterPro" id="IPR037000">
    <property type="entry name" value="Ski_DNA-bd_sf"/>
</dbReference>
<evidence type="ECO:0000256" key="4">
    <source>
        <dbReference type="SAM" id="Coils"/>
    </source>
</evidence>
<dbReference type="AlphaFoldDB" id="A0A8C3QCT5"/>
<accession>A0A8C3QCT5</accession>
<feature type="compositionally biased region" description="Polar residues" evidence="5">
    <location>
        <begin position="354"/>
        <end position="366"/>
    </location>
</feature>
<dbReference type="Pfam" id="PF02437">
    <property type="entry name" value="Ski_Sno_DHD"/>
    <property type="match status" value="1"/>
</dbReference>
<feature type="region of interest" description="Disordered" evidence="5">
    <location>
        <begin position="1"/>
        <end position="62"/>
    </location>
</feature>
<proteinExistence type="inferred from homology"/>
<dbReference type="CDD" id="cd21081">
    <property type="entry name" value="DHD_Dac"/>
    <property type="match status" value="1"/>
</dbReference>
<feature type="region of interest" description="Disordered" evidence="5">
    <location>
        <begin position="439"/>
        <end position="497"/>
    </location>
</feature>
<feature type="region of interest" description="Disordered" evidence="5">
    <location>
        <begin position="323"/>
        <end position="382"/>
    </location>
</feature>
<organism evidence="7 8">
    <name type="scientific">Geospiza parvula</name>
    <name type="common">Small tree-finch</name>
    <name type="synonym">Camarhynchus parvulus</name>
    <dbReference type="NCBI Taxonomy" id="87175"/>
    <lineage>
        <taxon>Eukaryota</taxon>
        <taxon>Metazoa</taxon>
        <taxon>Chordata</taxon>
        <taxon>Craniata</taxon>
        <taxon>Vertebrata</taxon>
        <taxon>Euteleostomi</taxon>
        <taxon>Archelosauria</taxon>
        <taxon>Archosauria</taxon>
        <taxon>Dinosauria</taxon>
        <taxon>Saurischia</taxon>
        <taxon>Theropoda</taxon>
        <taxon>Coelurosauria</taxon>
        <taxon>Aves</taxon>
        <taxon>Neognathae</taxon>
        <taxon>Neoaves</taxon>
        <taxon>Telluraves</taxon>
        <taxon>Australaves</taxon>
        <taxon>Passeriformes</taxon>
        <taxon>Thraupidae</taxon>
        <taxon>Camarhynchus</taxon>
    </lineage>
</organism>
<dbReference type="GO" id="GO:0000981">
    <property type="term" value="F:DNA-binding transcription factor activity, RNA polymerase II-specific"/>
    <property type="evidence" value="ECO:0007669"/>
    <property type="project" value="TreeGrafter"/>
</dbReference>
<feature type="compositionally biased region" description="Low complexity" evidence="5">
    <location>
        <begin position="118"/>
        <end position="134"/>
    </location>
</feature>
<keyword evidence="8" id="KW-1185">Reference proteome</keyword>